<evidence type="ECO:0000256" key="1">
    <source>
        <dbReference type="ARBA" id="ARBA00004123"/>
    </source>
</evidence>
<dbReference type="GO" id="GO:0030896">
    <property type="term" value="C:checkpoint clamp complex"/>
    <property type="evidence" value="ECO:0007669"/>
    <property type="project" value="InterPro"/>
</dbReference>
<dbReference type="Pfam" id="PF04005">
    <property type="entry name" value="Hus1"/>
    <property type="match status" value="1"/>
</dbReference>
<dbReference type="InterPro" id="IPR007150">
    <property type="entry name" value="HUS1/Mec3"/>
</dbReference>
<evidence type="ECO:0000256" key="3">
    <source>
        <dbReference type="SAM" id="MobiDB-lite"/>
    </source>
</evidence>
<evidence type="ECO:0000313" key="4">
    <source>
        <dbReference type="EMBL" id="GMM38167.1"/>
    </source>
</evidence>
<dbReference type="PANTHER" id="PTHR12900">
    <property type="entry name" value="MITOTIC AND DNA DAMAGE CHECKPOINT PROTEIN HUS1"/>
    <property type="match status" value="1"/>
</dbReference>
<dbReference type="Gene3D" id="3.70.10.10">
    <property type="match status" value="1"/>
</dbReference>
<dbReference type="GO" id="GO:0044778">
    <property type="term" value="P:meiotic DNA integrity checkpoint signaling"/>
    <property type="evidence" value="ECO:0007669"/>
    <property type="project" value="TreeGrafter"/>
</dbReference>
<sequence>MKLRITMSSVDQLRSTVSTLLALRKFCVLRFTPAYLQLISASISEPQVWAKIISEVFDSYECESIRDNLIVMEINAESLFTVLRNFERANSDVMVVKLQRKLANAIDDNGTINKGASAKRLASLTFSYNESINSSTGTATSVTHTVKIPIRLLRKESDERIIEPELHAIDLVLRLPPTIGALFRRAERFKKTRNVSVCGTNQGELSLMLDEDGLRVTSSWNEKLLVQRESTGEEAAGEKRDQNETGNIQDPTFDRGKITNSVTESDDEGSFISVDVRLKDWRNGLRFVENCRHVILILSASSAVVLHCSLDDTDEVEIIYYINAVTGDIEL</sequence>
<proteinExistence type="predicted"/>
<name>A0AAV5QUV3_9ASCO</name>
<protein>
    <submittedName>
        <fullName evidence="4">Mec3 protein</fullName>
    </submittedName>
</protein>
<dbReference type="GO" id="GO:0033314">
    <property type="term" value="P:mitotic DNA replication checkpoint signaling"/>
    <property type="evidence" value="ECO:0007669"/>
    <property type="project" value="TreeGrafter"/>
</dbReference>
<dbReference type="EMBL" id="BTFZ01000019">
    <property type="protein sequence ID" value="GMM38167.1"/>
    <property type="molecule type" value="Genomic_DNA"/>
</dbReference>
<evidence type="ECO:0000313" key="5">
    <source>
        <dbReference type="Proteomes" id="UP001360560"/>
    </source>
</evidence>
<keyword evidence="5" id="KW-1185">Reference proteome</keyword>
<dbReference type="GO" id="GO:0006289">
    <property type="term" value="P:nucleotide-excision repair"/>
    <property type="evidence" value="ECO:0007669"/>
    <property type="project" value="TreeGrafter"/>
</dbReference>
<gene>
    <name evidence="4" type="ORF">DASC09_055060</name>
</gene>
<dbReference type="PANTHER" id="PTHR12900:SF0">
    <property type="entry name" value="CHECKPOINT PROTEIN"/>
    <property type="match status" value="1"/>
</dbReference>
<dbReference type="AlphaFoldDB" id="A0AAV5QUV3"/>
<comment type="subcellular location">
    <subcellularLocation>
        <location evidence="1">Nucleus</location>
    </subcellularLocation>
</comment>
<dbReference type="GO" id="GO:0000724">
    <property type="term" value="P:double-strand break repair via homologous recombination"/>
    <property type="evidence" value="ECO:0007669"/>
    <property type="project" value="TreeGrafter"/>
</dbReference>
<evidence type="ECO:0000256" key="2">
    <source>
        <dbReference type="ARBA" id="ARBA00023242"/>
    </source>
</evidence>
<dbReference type="GO" id="GO:0031573">
    <property type="term" value="P:mitotic intra-S DNA damage checkpoint signaling"/>
    <property type="evidence" value="ECO:0007669"/>
    <property type="project" value="TreeGrafter"/>
</dbReference>
<reference evidence="4 5" key="1">
    <citation type="journal article" date="2023" name="Elife">
        <title>Identification of key yeast species and microbe-microbe interactions impacting larval growth of Drosophila in the wild.</title>
        <authorList>
            <person name="Mure A."/>
            <person name="Sugiura Y."/>
            <person name="Maeda R."/>
            <person name="Honda K."/>
            <person name="Sakurai N."/>
            <person name="Takahashi Y."/>
            <person name="Watada M."/>
            <person name="Katoh T."/>
            <person name="Gotoh A."/>
            <person name="Gotoh Y."/>
            <person name="Taniguchi I."/>
            <person name="Nakamura K."/>
            <person name="Hayashi T."/>
            <person name="Katayama T."/>
            <person name="Uemura T."/>
            <person name="Hattori Y."/>
        </authorList>
    </citation>
    <scope>NUCLEOTIDE SEQUENCE [LARGE SCALE GENOMIC DNA]</scope>
    <source>
        <strain evidence="4 5">SC-9</strain>
    </source>
</reference>
<dbReference type="GO" id="GO:0000723">
    <property type="term" value="P:telomere maintenance"/>
    <property type="evidence" value="ECO:0007669"/>
    <property type="project" value="TreeGrafter"/>
</dbReference>
<dbReference type="Proteomes" id="UP001360560">
    <property type="component" value="Unassembled WGS sequence"/>
</dbReference>
<accession>A0AAV5QUV3</accession>
<keyword evidence="2" id="KW-0539">Nucleus</keyword>
<organism evidence="4 5">
    <name type="scientific">Saccharomycopsis crataegensis</name>
    <dbReference type="NCBI Taxonomy" id="43959"/>
    <lineage>
        <taxon>Eukaryota</taxon>
        <taxon>Fungi</taxon>
        <taxon>Dikarya</taxon>
        <taxon>Ascomycota</taxon>
        <taxon>Saccharomycotina</taxon>
        <taxon>Saccharomycetes</taxon>
        <taxon>Saccharomycopsidaceae</taxon>
        <taxon>Saccharomycopsis</taxon>
    </lineage>
</organism>
<feature type="region of interest" description="Disordered" evidence="3">
    <location>
        <begin position="230"/>
        <end position="260"/>
    </location>
</feature>
<dbReference type="GeneID" id="90076156"/>
<dbReference type="GO" id="GO:0035861">
    <property type="term" value="C:site of double-strand break"/>
    <property type="evidence" value="ECO:0007669"/>
    <property type="project" value="TreeGrafter"/>
</dbReference>
<comment type="caution">
    <text evidence="4">The sequence shown here is derived from an EMBL/GenBank/DDBJ whole genome shotgun (WGS) entry which is preliminary data.</text>
</comment>
<dbReference type="RefSeq" id="XP_064855163.1">
    <property type="nucleotide sequence ID" value="XM_064999091.1"/>
</dbReference>